<keyword evidence="3" id="KW-1185">Reference proteome</keyword>
<accession>A0A3L7JH78</accession>
<dbReference type="Proteomes" id="UP000281094">
    <property type="component" value="Unassembled WGS sequence"/>
</dbReference>
<keyword evidence="1" id="KW-0732">Signal</keyword>
<evidence type="ECO:0000256" key="1">
    <source>
        <dbReference type="SAM" id="SignalP"/>
    </source>
</evidence>
<dbReference type="EMBL" id="RCWN01000001">
    <property type="protein sequence ID" value="RLQ88981.1"/>
    <property type="molecule type" value="Genomic_DNA"/>
</dbReference>
<name>A0A3L7JH78_9HYPH</name>
<gene>
    <name evidence="2" type="ORF">D8780_12790</name>
</gene>
<dbReference type="AlphaFoldDB" id="A0A3L7JH78"/>
<evidence type="ECO:0008006" key="4">
    <source>
        <dbReference type="Google" id="ProtNLM"/>
    </source>
</evidence>
<organism evidence="2 3">
    <name type="scientific">Notoacmeibacter ruber</name>
    <dbReference type="NCBI Taxonomy" id="2670375"/>
    <lineage>
        <taxon>Bacteria</taxon>
        <taxon>Pseudomonadati</taxon>
        <taxon>Pseudomonadota</taxon>
        <taxon>Alphaproteobacteria</taxon>
        <taxon>Hyphomicrobiales</taxon>
        <taxon>Notoacmeibacteraceae</taxon>
        <taxon>Notoacmeibacter</taxon>
    </lineage>
</organism>
<dbReference type="Gene3D" id="2.40.50.90">
    <property type="match status" value="1"/>
</dbReference>
<evidence type="ECO:0000313" key="2">
    <source>
        <dbReference type="EMBL" id="RLQ88981.1"/>
    </source>
</evidence>
<dbReference type="InterPro" id="IPR035437">
    <property type="entry name" value="SNase_OB-fold_sf"/>
</dbReference>
<comment type="caution">
    <text evidence="2">The sequence shown here is derived from an EMBL/GenBank/DDBJ whole genome shotgun (WGS) entry which is preliminary data.</text>
</comment>
<dbReference type="SUPFAM" id="SSF50199">
    <property type="entry name" value="Staphylococcal nuclease"/>
    <property type="match status" value="1"/>
</dbReference>
<protein>
    <recommendedName>
        <fullName evidence="4">Nuclease</fullName>
    </recommendedName>
</protein>
<sequence>MRFACLMLGSLLLPAAATAGDIVSGPVAASVVNVIDGDSFTADALVWPGMRLRYTVRVKGIDTPETRRAGCKA</sequence>
<feature type="signal peptide" evidence="1">
    <location>
        <begin position="1"/>
        <end position="19"/>
    </location>
</feature>
<reference evidence="2 3" key="1">
    <citation type="submission" date="2018-10" db="EMBL/GenBank/DDBJ databases">
        <title>Notoacmeibacter sp. M2BS9Y-3-1, whole genome shotgun sequence.</title>
        <authorList>
            <person name="Tuo L."/>
        </authorList>
    </citation>
    <scope>NUCLEOTIDE SEQUENCE [LARGE SCALE GENOMIC DNA]</scope>
    <source>
        <strain evidence="2 3">M2BS9Y-3-1</strain>
    </source>
</reference>
<proteinExistence type="predicted"/>
<feature type="chain" id="PRO_5018274825" description="Nuclease" evidence="1">
    <location>
        <begin position="20"/>
        <end position="73"/>
    </location>
</feature>
<evidence type="ECO:0000313" key="3">
    <source>
        <dbReference type="Proteomes" id="UP000281094"/>
    </source>
</evidence>